<dbReference type="Proteomes" id="UP000323454">
    <property type="component" value="Unassembled WGS sequence"/>
</dbReference>
<reference evidence="2 3" key="1">
    <citation type="submission" date="2019-09" db="EMBL/GenBank/DDBJ databases">
        <title>Goodfellowia gen. nov., a new genus of the Pseudonocardineae related to Actinoalloteichus, containing Goodfellowia coeruleoviolacea gen. nov., comb. nov. gen. nov., comb. nov.</title>
        <authorList>
            <person name="Labeda D."/>
        </authorList>
    </citation>
    <scope>NUCLEOTIDE SEQUENCE [LARGE SCALE GENOMIC DNA]</scope>
    <source>
        <strain evidence="2 3">AN110305</strain>
    </source>
</reference>
<feature type="compositionally biased region" description="Low complexity" evidence="1">
    <location>
        <begin position="69"/>
        <end position="80"/>
    </location>
</feature>
<dbReference type="OrthoDB" id="5125103at2"/>
<accession>A0A5B2XCL9</accession>
<dbReference type="AlphaFoldDB" id="A0A5B2XCL9"/>
<evidence type="ECO:0000313" key="2">
    <source>
        <dbReference type="EMBL" id="KAA2261377.1"/>
    </source>
</evidence>
<dbReference type="EMBL" id="VUOB01000028">
    <property type="protein sequence ID" value="KAA2261377.1"/>
    <property type="molecule type" value="Genomic_DNA"/>
</dbReference>
<sequence>MGLFAKAAVLAGAAGIARRYAKKNPEKVNKLADQVSDVINRRTNGKYSSQVDAAVRGVRKTTGRRPSDGDAAGHASGAGA</sequence>
<feature type="region of interest" description="Disordered" evidence="1">
    <location>
        <begin position="56"/>
        <end position="80"/>
    </location>
</feature>
<organism evidence="2 3">
    <name type="scientific">Solihabitans fulvus</name>
    <dbReference type="NCBI Taxonomy" id="1892852"/>
    <lineage>
        <taxon>Bacteria</taxon>
        <taxon>Bacillati</taxon>
        <taxon>Actinomycetota</taxon>
        <taxon>Actinomycetes</taxon>
        <taxon>Pseudonocardiales</taxon>
        <taxon>Pseudonocardiaceae</taxon>
        <taxon>Solihabitans</taxon>
    </lineage>
</organism>
<dbReference type="InterPro" id="IPR028037">
    <property type="entry name" value="Antitoxin_Rv0909/MT0933"/>
</dbReference>
<comment type="caution">
    <text evidence="2">The sequence shown here is derived from an EMBL/GenBank/DDBJ whole genome shotgun (WGS) entry which is preliminary data.</text>
</comment>
<keyword evidence="3" id="KW-1185">Reference proteome</keyword>
<proteinExistence type="predicted"/>
<reference evidence="2 3" key="2">
    <citation type="submission" date="2019-09" db="EMBL/GenBank/DDBJ databases">
        <authorList>
            <person name="Jin C."/>
        </authorList>
    </citation>
    <scope>NUCLEOTIDE SEQUENCE [LARGE SCALE GENOMIC DNA]</scope>
    <source>
        <strain evidence="2 3">AN110305</strain>
    </source>
</reference>
<dbReference type="RefSeq" id="WP_149850455.1">
    <property type="nucleotide sequence ID" value="NZ_VUOB01000028.1"/>
</dbReference>
<evidence type="ECO:0000313" key="3">
    <source>
        <dbReference type="Proteomes" id="UP000323454"/>
    </source>
</evidence>
<dbReference type="Pfam" id="PF14013">
    <property type="entry name" value="MT0933_antitox"/>
    <property type="match status" value="1"/>
</dbReference>
<protein>
    <submittedName>
        <fullName evidence="2">Antitoxin</fullName>
    </submittedName>
</protein>
<name>A0A5B2XCL9_9PSEU</name>
<gene>
    <name evidence="2" type="ORF">F0L68_16400</name>
</gene>
<evidence type="ECO:0000256" key="1">
    <source>
        <dbReference type="SAM" id="MobiDB-lite"/>
    </source>
</evidence>